<evidence type="ECO:0000259" key="1">
    <source>
        <dbReference type="Pfam" id="PF06634"/>
    </source>
</evidence>
<name>A0A9X9X6K1_9PROT</name>
<dbReference type="AlphaFoldDB" id="A0A9X9X6K1"/>
<keyword evidence="3" id="KW-1185">Reference proteome</keyword>
<dbReference type="Proteomes" id="UP001138709">
    <property type="component" value="Unassembled WGS sequence"/>
</dbReference>
<dbReference type="InterPro" id="IPR029063">
    <property type="entry name" value="SAM-dependent_MTases_sf"/>
</dbReference>
<dbReference type="EMBL" id="JAAEDL010000002">
    <property type="protein sequence ID" value="MBR0679337.1"/>
    <property type="molecule type" value="Genomic_DNA"/>
</dbReference>
<dbReference type="SUPFAM" id="SSF53335">
    <property type="entry name" value="S-adenosyl-L-methionine-dependent methyltransferases"/>
    <property type="match status" value="1"/>
</dbReference>
<dbReference type="Gene3D" id="3.40.50.150">
    <property type="entry name" value="Vaccinia Virus protein VP39"/>
    <property type="match status" value="1"/>
</dbReference>
<dbReference type="GO" id="GO:0032259">
    <property type="term" value="P:methylation"/>
    <property type="evidence" value="ECO:0007669"/>
    <property type="project" value="InterPro"/>
</dbReference>
<accession>A0A9X9X6K1</accession>
<proteinExistence type="predicted"/>
<comment type="caution">
    <text evidence="2">The sequence shown here is derived from an EMBL/GenBank/DDBJ whole genome shotgun (WGS) entry which is preliminary data.</text>
</comment>
<protein>
    <submittedName>
        <fullName evidence="2">DUF1156 domain-containing protein</fullName>
    </submittedName>
</protein>
<organism evidence="2 3">
    <name type="scientific">Neoroseomonas eburnea</name>
    <dbReference type="NCBI Taxonomy" id="1346889"/>
    <lineage>
        <taxon>Bacteria</taxon>
        <taxon>Pseudomonadati</taxon>
        <taxon>Pseudomonadota</taxon>
        <taxon>Alphaproteobacteria</taxon>
        <taxon>Acetobacterales</taxon>
        <taxon>Acetobacteraceae</taxon>
        <taxon>Neoroseomonas</taxon>
    </lineage>
</organism>
<evidence type="ECO:0000313" key="2">
    <source>
        <dbReference type="EMBL" id="MBR0679337.1"/>
    </source>
</evidence>
<dbReference type="InterPro" id="IPR002052">
    <property type="entry name" value="DNA_methylase_N6_adenine_CS"/>
</dbReference>
<dbReference type="InterPro" id="IPR009537">
    <property type="entry name" value="DUF1156"/>
</dbReference>
<evidence type="ECO:0000313" key="3">
    <source>
        <dbReference type="Proteomes" id="UP001138709"/>
    </source>
</evidence>
<gene>
    <name evidence="2" type="ORF">GXW74_02465</name>
</gene>
<dbReference type="Pfam" id="PF06634">
    <property type="entry name" value="DUF1156"/>
    <property type="match status" value="1"/>
</dbReference>
<reference evidence="2" key="2">
    <citation type="journal article" date="2021" name="Syst. Appl. Microbiol.">
        <title>Roseomonas hellenica sp. nov., isolated from roots of wild-growing Alkanna tinctoria.</title>
        <authorList>
            <person name="Rat A."/>
            <person name="Naranjo H.D."/>
            <person name="Lebbe L."/>
            <person name="Cnockaert M."/>
            <person name="Krigas N."/>
            <person name="Grigoriadou K."/>
            <person name="Maloupa E."/>
            <person name="Willems A."/>
        </authorList>
    </citation>
    <scope>NUCLEOTIDE SEQUENCE</scope>
    <source>
        <strain evidence="2">LMG 31228</strain>
    </source>
</reference>
<feature type="domain" description="DUF1156" evidence="1">
    <location>
        <begin position="24"/>
        <end position="74"/>
    </location>
</feature>
<dbReference type="GO" id="GO:0008168">
    <property type="term" value="F:methyltransferase activity"/>
    <property type="evidence" value="ECO:0007669"/>
    <property type="project" value="InterPro"/>
</dbReference>
<dbReference type="GO" id="GO:0003676">
    <property type="term" value="F:nucleic acid binding"/>
    <property type="evidence" value="ECO:0007669"/>
    <property type="project" value="InterPro"/>
</dbReference>
<dbReference type="PROSITE" id="PS00092">
    <property type="entry name" value="N6_MTASE"/>
    <property type="match status" value="1"/>
</dbReference>
<sequence length="990" mass="109279">MDGVQGASGARAGSSSDTRLIERWLPIAALGEESARERRSLQALPPVYYLHVWWARRPLVASRAALLASALPADASRKSFLRALGIHGDPIAVRRRIDAAKRTGENLGLNPYGYARAFSWCPDTEDRRWFGENRVGPELTALDPTAGGGAIPFESVRLGLSTLANDLNPVAALLEKATVEFPLNHGAELQPAFQRLAADFIRRSTVRLRGVYPSESTDTQVLAYLWARTIRCPHCEGLVPLSPNWRLDQDGAGVRLLTHCGAGPGDPDRRCTFEIVEDVKQQSEGTVSGGDGLCPYPDCKRVIEGDSIKTQALQGEMGEQLFAIVFKRRIETRTRAGKKGRDKWERGYRAPRPEDDNSAEIAARLAEKMPEWEALDFVPGESLPDGNKTTEPMRYGIRRWRDLFNPRQLLGHGTGVEVFRELLDEHRAAGRLDDVTKAAFVYLAFSLDKMLDYSSRASTWEASKQAIGHTFARHDFALRWSFAEMAPAITSSGYQWVTGQVEKCIGELVELARPDTVNDGGLLGAGTPVKHPPVTVTCSSADQLLHVVDGSVDIVVMDPPYYDNVMYAELSDFFYVWLKRTAGQVYPELFTRRLTDKDNEAVANPAKFDGQKGAKALAGRDYQQRMARIFEECRRVLKPNGIMTLMFTHKATGAWDALTKGLMEAGFVITASWPINTEAESSTHIRNRSAANSTIFLVCRPREAAPADSAQEYWEDVEPLVARAVRHRVEEFQKAGIGGVDLYLACFGPALEEFSRHWPLKRGTPRPTPEAKKRLRQTALFEEEYDPYAVTPEDALDAARREVKQWRLEQLARKSAPGALDPLTSFFVLAWDAFKAPQFPYDEGLRLARAVGVDLDAQVVGTLAEKKGSDLILWDSAKRAAKAALGSPDGGRAMVDALHHIANAARSKTLAAAKEMAERAGLLTDPAFQQALTYALEVLPPSRTFSGLSLDGDLAAAAGDFEALENLRRLALSDRVPEPEQLKLFAEEAA</sequence>
<reference evidence="2" key="1">
    <citation type="submission" date="2020-01" db="EMBL/GenBank/DDBJ databases">
        <authorList>
            <person name="Rat A."/>
        </authorList>
    </citation>
    <scope>NUCLEOTIDE SEQUENCE</scope>
    <source>
        <strain evidence="2">LMG 31228</strain>
    </source>
</reference>